<dbReference type="AlphaFoldDB" id="A0A9P5DSX5"/>
<sequence length="159" mass="17721">MSSPNTIPQERRNLQAHDHRNTVSQVSEVASVVASILLRIGASDTPLHKIPIGDIHLTHLTHVEDGMKYVAVGGETFSREVIEVVGTKVQVWCSESFLSEKCSFHKRMEEGRRKQQFHDIPRKVNLNSEKDVISAAMQANLALRGLNFDALDLKCGHSP</sequence>
<comment type="caution">
    <text evidence="2">The sequence shown here is derived from an EMBL/GenBank/DDBJ whole genome shotgun (WGS) entry which is preliminary data.</text>
</comment>
<dbReference type="GO" id="GO:0004386">
    <property type="term" value="F:helicase activity"/>
    <property type="evidence" value="ECO:0007669"/>
    <property type="project" value="UniProtKB-KW"/>
</dbReference>
<keyword evidence="2" id="KW-0378">Hydrolase</keyword>
<protein>
    <submittedName>
        <fullName evidence="2">Dna rna helicase</fullName>
    </submittedName>
</protein>
<keyword evidence="2" id="KW-0067">ATP-binding</keyword>
<accession>A0A9P5DSX5</accession>
<evidence type="ECO:0000256" key="1">
    <source>
        <dbReference type="SAM" id="MobiDB-lite"/>
    </source>
</evidence>
<gene>
    <name evidence="2" type="ORF">FBEOM_9908</name>
</gene>
<name>A0A9P5DSX5_9HYPO</name>
<proteinExistence type="predicted"/>
<feature type="compositionally biased region" description="Basic and acidic residues" evidence="1">
    <location>
        <begin position="9"/>
        <end position="21"/>
    </location>
</feature>
<feature type="region of interest" description="Disordered" evidence="1">
    <location>
        <begin position="1"/>
        <end position="21"/>
    </location>
</feature>
<keyword evidence="2" id="KW-0547">Nucleotide-binding</keyword>
<evidence type="ECO:0000313" key="3">
    <source>
        <dbReference type="Proteomes" id="UP000730481"/>
    </source>
</evidence>
<reference evidence="2" key="2">
    <citation type="submission" date="2020-02" db="EMBL/GenBank/DDBJ databases">
        <title>Identification and distribution of gene clusters putatively required for synthesis of sphingolipid metabolism inhibitors in phylogenetically diverse species of the filamentous fungus Fusarium.</title>
        <authorList>
            <person name="Kim H.-S."/>
            <person name="Busman M."/>
            <person name="Brown D.W."/>
            <person name="Divon H."/>
            <person name="Uhlig S."/>
            <person name="Proctor R.H."/>
        </authorList>
    </citation>
    <scope>NUCLEOTIDE SEQUENCE</scope>
    <source>
        <strain evidence="2">NRRL 25174</strain>
    </source>
</reference>
<dbReference type="OrthoDB" id="4865224at2759"/>
<keyword evidence="3" id="KW-1185">Reference proteome</keyword>
<dbReference type="Proteomes" id="UP000730481">
    <property type="component" value="Unassembled WGS sequence"/>
</dbReference>
<reference evidence="2" key="1">
    <citation type="journal article" date="2017" name="Mycologia">
        <title>Fusarium algeriense, sp. nov., a novel toxigenic crown rot pathogen of durum wheat from Algeria is nested in the Fusarium burgessii species complex.</title>
        <authorList>
            <person name="Laraba I."/>
            <person name="Keddad A."/>
            <person name="Boureghda H."/>
            <person name="Abdallah N."/>
            <person name="Vaughan M.M."/>
            <person name="Proctor R.H."/>
            <person name="Busman M."/>
            <person name="O'Donnell K."/>
        </authorList>
    </citation>
    <scope>NUCLEOTIDE SEQUENCE</scope>
    <source>
        <strain evidence="2">NRRL 25174</strain>
    </source>
</reference>
<keyword evidence="2" id="KW-0347">Helicase</keyword>
<organism evidence="2 3">
    <name type="scientific">Fusarium beomiforme</name>
    <dbReference type="NCBI Taxonomy" id="44412"/>
    <lineage>
        <taxon>Eukaryota</taxon>
        <taxon>Fungi</taxon>
        <taxon>Dikarya</taxon>
        <taxon>Ascomycota</taxon>
        <taxon>Pezizomycotina</taxon>
        <taxon>Sordariomycetes</taxon>
        <taxon>Hypocreomycetidae</taxon>
        <taxon>Hypocreales</taxon>
        <taxon>Nectriaceae</taxon>
        <taxon>Fusarium</taxon>
        <taxon>Fusarium burgessii species complex</taxon>
    </lineage>
</organism>
<dbReference type="EMBL" id="PVQB02000511">
    <property type="protein sequence ID" value="KAF4336237.1"/>
    <property type="molecule type" value="Genomic_DNA"/>
</dbReference>
<evidence type="ECO:0000313" key="2">
    <source>
        <dbReference type="EMBL" id="KAF4336237.1"/>
    </source>
</evidence>